<gene>
    <name evidence="5" type="primary">queG_2</name>
    <name evidence="5" type="ORF">ELLFYP34_03780</name>
</gene>
<evidence type="ECO:0000259" key="4">
    <source>
        <dbReference type="PROSITE" id="PS51379"/>
    </source>
</evidence>
<dbReference type="PROSITE" id="PS51379">
    <property type="entry name" value="4FE4S_FER_2"/>
    <property type="match status" value="1"/>
</dbReference>
<feature type="domain" description="4Fe-4S ferredoxin-type" evidence="4">
    <location>
        <begin position="209"/>
        <end position="239"/>
    </location>
</feature>
<keyword evidence="3" id="KW-0411">Iron-sulfur</keyword>
<reference evidence="5" key="1">
    <citation type="submission" date="2019-11" db="EMBL/GenBank/DDBJ databases">
        <authorList>
            <person name="Feng L."/>
        </authorList>
    </citation>
    <scope>NUCLEOTIDE SEQUENCE</scope>
    <source>
        <strain evidence="5">ElimosumLFYP34</strain>
    </source>
</reference>
<dbReference type="GO" id="GO:0051536">
    <property type="term" value="F:iron-sulfur cluster binding"/>
    <property type="evidence" value="ECO:0007669"/>
    <property type="project" value="UniProtKB-KW"/>
</dbReference>
<keyword evidence="1" id="KW-0479">Metal-binding</keyword>
<dbReference type="GO" id="GO:0046872">
    <property type="term" value="F:metal ion binding"/>
    <property type="evidence" value="ECO:0007669"/>
    <property type="project" value="UniProtKB-KW"/>
</dbReference>
<dbReference type="InterPro" id="IPR017900">
    <property type="entry name" value="4Fe4S_Fe_S_CS"/>
</dbReference>
<evidence type="ECO:0000256" key="3">
    <source>
        <dbReference type="ARBA" id="ARBA00023014"/>
    </source>
</evidence>
<evidence type="ECO:0000256" key="1">
    <source>
        <dbReference type="ARBA" id="ARBA00022723"/>
    </source>
</evidence>
<organism evidence="5">
    <name type="scientific">Eubacterium limosum</name>
    <dbReference type="NCBI Taxonomy" id="1736"/>
    <lineage>
        <taxon>Bacteria</taxon>
        <taxon>Bacillati</taxon>
        <taxon>Bacillota</taxon>
        <taxon>Clostridia</taxon>
        <taxon>Eubacteriales</taxon>
        <taxon>Eubacteriaceae</taxon>
        <taxon>Eubacterium</taxon>
    </lineage>
</organism>
<dbReference type="EMBL" id="CACRTR010000016">
    <property type="protein sequence ID" value="VYU60880.1"/>
    <property type="molecule type" value="Genomic_DNA"/>
</dbReference>
<dbReference type="Pfam" id="PF00037">
    <property type="entry name" value="Fer4"/>
    <property type="match status" value="1"/>
</dbReference>
<dbReference type="SUPFAM" id="SSF54862">
    <property type="entry name" value="4Fe-4S ferredoxins"/>
    <property type="match status" value="1"/>
</dbReference>
<evidence type="ECO:0000256" key="2">
    <source>
        <dbReference type="ARBA" id="ARBA00023004"/>
    </source>
</evidence>
<dbReference type="PANTHER" id="PTHR42827:SF1">
    <property type="entry name" value="IRON-SULFUR CLUSTER-BINDING PROTEIN"/>
    <property type="match status" value="1"/>
</dbReference>
<keyword evidence="2" id="KW-0408">Iron</keyword>
<dbReference type="PROSITE" id="PS00198">
    <property type="entry name" value="4FE4S_FER_1"/>
    <property type="match status" value="1"/>
</dbReference>
<name>A0A6N3G9N4_EUBLI</name>
<evidence type="ECO:0000313" key="5">
    <source>
        <dbReference type="EMBL" id="VYU60880.1"/>
    </source>
</evidence>
<dbReference type="PANTHER" id="PTHR42827">
    <property type="entry name" value="IRON-SULFUR CLUSTER-BINDING PROTEIN-RELATED"/>
    <property type="match status" value="1"/>
</dbReference>
<protein>
    <submittedName>
        <fullName evidence="5">Epoxyqueuosine reductase</fullName>
    </submittedName>
</protein>
<proteinExistence type="predicted"/>
<dbReference type="InterPro" id="IPR017896">
    <property type="entry name" value="4Fe4S_Fe-S-bd"/>
</dbReference>
<dbReference type="AlphaFoldDB" id="A0A6N3G9N4"/>
<sequence>MEAKEIKVRMDDLLQNSGLNVRSRETGEANAAPGGLRLYEEALVGVAAADDPLFRRFREPGVVGPHYLLPEDWLPGARSVVSVFLAYTETVRVSNRADKALPSQEWLIGRIEGQQLIQNLLCEALMEALRRSGGSVNAPMLDPRFRSWSDAGGPEEPGGPAFTSNWSERHTAYACGLGSFGLSRGIITEKGMAGRLFSVITTQAVAPSPRPYTDRYEYCTQCGACVRRCPARAITLEKGKKHPPCAAFLDHTRELFSPRYGCGKCQTAVPCESRRPGLKIENGK</sequence>
<dbReference type="Gene3D" id="3.30.70.20">
    <property type="match status" value="1"/>
</dbReference>
<accession>A0A6N3G9N4</accession>